<dbReference type="EC" id="3.1.3.64" evidence="1"/>
<organism evidence="9 10">
    <name type="scientific">Cloeon dipterum</name>
    <dbReference type="NCBI Taxonomy" id="197152"/>
    <lineage>
        <taxon>Eukaryota</taxon>
        <taxon>Metazoa</taxon>
        <taxon>Ecdysozoa</taxon>
        <taxon>Arthropoda</taxon>
        <taxon>Hexapoda</taxon>
        <taxon>Insecta</taxon>
        <taxon>Pterygota</taxon>
        <taxon>Palaeoptera</taxon>
        <taxon>Ephemeroptera</taxon>
        <taxon>Pisciforma</taxon>
        <taxon>Baetidae</taxon>
        <taxon>Cloeon</taxon>
    </lineage>
</organism>
<dbReference type="AlphaFoldDB" id="A0A8S1C8T1"/>
<keyword evidence="7" id="KW-0472">Membrane</keyword>
<dbReference type="Pfam" id="PF02383">
    <property type="entry name" value="Syja_N"/>
    <property type="match status" value="1"/>
</dbReference>
<accession>A0A8S1C8T1</accession>
<keyword evidence="7" id="KW-0812">Transmembrane</keyword>
<dbReference type="GO" id="GO:0004438">
    <property type="term" value="F:phosphatidylinositol-3-phosphate phosphatase activity"/>
    <property type="evidence" value="ECO:0007669"/>
    <property type="project" value="UniProtKB-EC"/>
</dbReference>
<comment type="catalytic activity">
    <reaction evidence="3">
        <text>a 1,2-diacyl-sn-glycero-3-phospho-(1D-myo-inositol 4-phosphate) + H2O = a 1,2-diacyl-sn-glycero-3-phospho-(1D-myo-inositol) + phosphate</text>
        <dbReference type="Rhea" id="RHEA:55652"/>
        <dbReference type="ChEBI" id="CHEBI:15377"/>
        <dbReference type="ChEBI" id="CHEBI:43474"/>
        <dbReference type="ChEBI" id="CHEBI:57880"/>
        <dbReference type="ChEBI" id="CHEBI:58178"/>
    </reaction>
    <physiologicalReaction direction="left-to-right" evidence="3">
        <dbReference type="Rhea" id="RHEA:55653"/>
    </physiologicalReaction>
</comment>
<evidence type="ECO:0000256" key="6">
    <source>
        <dbReference type="ARBA" id="ARBA00041911"/>
    </source>
</evidence>
<evidence type="ECO:0000313" key="10">
    <source>
        <dbReference type="Proteomes" id="UP000494165"/>
    </source>
</evidence>
<keyword evidence="10" id="KW-1185">Reference proteome</keyword>
<dbReference type="EMBL" id="CADEPI010000017">
    <property type="protein sequence ID" value="CAB3364731.1"/>
    <property type="molecule type" value="Genomic_DNA"/>
</dbReference>
<protein>
    <recommendedName>
        <fullName evidence="4">Phosphatidylinositol-3-phosphatase SAC1</fullName>
        <ecNumber evidence="1">3.1.3.64</ecNumber>
    </recommendedName>
    <alternativeName>
        <fullName evidence="6">Phosphatidylinositol-4-phosphate phosphatase</fullName>
    </alternativeName>
    <alternativeName>
        <fullName evidence="5">Suppressor of actin mutations 1-like protein</fullName>
    </alternativeName>
</protein>
<dbReference type="InterPro" id="IPR002013">
    <property type="entry name" value="SAC_dom"/>
</dbReference>
<evidence type="ECO:0000256" key="1">
    <source>
        <dbReference type="ARBA" id="ARBA00013038"/>
    </source>
</evidence>
<dbReference type="GO" id="GO:0005783">
    <property type="term" value="C:endoplasmic reticulum"/>
    <property type="evidence" value="ECO:0007669"/>
    <property type="project" value="TreeGrafter"/>
</dbReference>
<dbReference type="PROSITE" id="PS50275">
    <property type="entry name" value="SAC"/>
    <property type="match status" value="1"/>
</dbReference>
<reference evidence="9 10" key="1">
    <citation type="submission" date="2020-04" db="EMBL/GenBank/DDBJ databases">
        <authorList>
            <person name="Alioto T."/>
            <person name="Alioto T."/>
            <person name="Gomez Garrido J."/>
        </authorList>
    </citation>
    <scope>NUCLEOTIDE SEQUENCE [LARGE SCALE GENOMIC DNA]</scope>
</reference>
<dbReference type="Proteomes" id="UP000494165">
    <property type="component" value="Unassembled WGS sequence"/>
</dbReference>
<name>A0A8S1C8T1_9INSE</name>
<evidence type="ECO:0000313" key="9">
    <source>
        <dbReference type="EMBL" id="CAB3364731.1"/>
    </source>
</evidence>
<feature type="transmembrane region" description="Helical" evidence="7">
    <location>
        <begin position="464"/>
        <end position="484"/>
    </location>
</feature>
<dbReference type="OrthoDB" id="405996at2759"/>
<keyword evidence="7" id="KW-1133">Transmembrane helix</keyword>
<dbReference type="GO" id="GO:0046856">
    <property type="term" value="P:phosphatidylinositol dephosphorylation"/>
    <property type="evidence" value="ECO:0007669"/>
    <property type="project" value="TreeGrafter"/>
</dbReference>
<proteinExistence type="predicted"/>
<evidence type="ECO:0000256" key="3">
    <source>
        <dbReference type="ARBA" id="ARBA00036807"/>
    </source>
</evidence>
<dbReference type="PANTHER" id="PTHR45662">
    <property type="entry name" value="PHOSPHATIDYLINOSITIDE PHOSPHATASE SAC1"/>
    <property type="match status" value="1"/>
</dbReference>
<evidence type="ECO:0000256" key="4">
    <source>
        <dbReference type="ARBA" id="ARBA00040795"/>
    </source>
</evidence>
<comment type="caution">
    <text evidence="9">The sequence shown here is derived from an EMBL/GenBank/DDBJ whole genome shotgun (WGS) entry which is preliminary data.</text>
</comment>
<feature type="transmembrane region" description="Helical" evidence="7">
    <location>
        <begin position="490"/>
        <end position="513"/>
    </location>
</feature>
<evidence type="ECO:0000256" key="2">
    <source>
        <dbReference type="ARBA" id="ARBA00036631"/>
    </source>
</evidence>
<evidence type="ECO:0000259" key="8">
    <source>
        <dbReference type="PROSITE" id="PS50275"/>
    </source>
</evidence>
<dbReference type="GO" id="GO:0043812">
    <property type="term" value="F:phosphatidylinositol-4-phosphate phosphatase activity"/>
    <property type="evidence" value="ECO:0007669"/>
    <property type="project" value="TreeGrafter"/>
</dbReference>
<evidence type="ECO:0000256" key="7">
    <source>
        <dbReference type="SAM" id="Phobius"/>
    </source>
</evidence>
<comment type="catalytic activity">
    <reaction evidence="2">
        <text>a 1,2-diacyl-sn-glycero-3-phospho-(1D-myo-inositol-3-phosphate) + H2O = a 1,2-diacyl-sn-glycero-3-phospho-(1D-myo-inositol) + phosphate</text>
        <dbReference type="Rhea" id="RHEA:12316"/>
        <dbReference type="ChEBI" id="CHEBI:15377"/>
        <dbReference type="ChEBI" id="CHEBI:43474"/>
        <dbReference type="ChEBI" id="CHEBI:57880"/>
        <dbReference type="ChEBI" id="CHEBI:58088"/>
        <dbReference type="EC" id="3.1.3.64"/>
    </reaction>
    <physiologicalReaction direction="left-to-right" evidence="2">
        <dbReference type="Rhea" id="RHEA:12317"/>
    </physiologicalReaction>
</comment>
<dbReference type="PANTHER" id="PTHR45662:SF2">
    <property type="entry name" value="PHOSPHATIDYLINOSITOL-3-PHOSPHATASE SAC1"/>
    <property type="match status" value="1"/>
</dbReference>
<evidence type="ECO:0000256" key="5">
    <source>
        <dbReference type="ARBA" id="ARBA00041396"/>
    </source>
</evidence>
<gene>
    <name evidence="9" type="ORF">CLODIP_2_CD03588</name>
</gene>
<feature type="domain" description="SAC" evidence="8">
    <location>
        <begin position="60"/>
        <end position="389"/>
    </location>
</feature>
<sequence>MTRLIAGPYLVVITKKKLVGQINGQNVWQVVGAEVICCTRTLLHLTESQAAENKVLVSMIEFMLTVPYFYFSYTYDLTHTLQRLHNTIPEYLQTPLHERADPRFVWNGHMLHDFTLQPELSQYCLPVILGFISINSCNLNGKTFLWSLVSRRCCQRAGTRFFMRGIDSDGQVANFVETEQIVEFQGDKCSFVQTRGSIPLYWSQLPNLKYKPKPRLSEIDDHIEAFRRHFDTQIFHYGRQVLINLIDQRGAEYVLEQAYKNMVQLANNPNIRYEAFDFHHECRKMRWERLNILIDRLAYEQEEFGQFILARDGALISQQEGVFRTNCIDCLDRTNVVQSMLARCALQKALERFGILNNGQKVEDQPSFERLFKNVWADNADDISEQYSGTKALKTDFTRTGKRTVSGALADGVNSLTRYVKNNFQDGYRQDAIDLFLGNYFVEDHDKMQPAPSPLALRQRDWKYLTFPLVLASAIAMFFANFITPFEHTTFTLLCLLFWGCMIFVTAISILRYGPEYVDTPRLNANRNRVLSIE</sequence>